<sequence>MSTEQLTFLPKPKFDVRFMYNYMGKMCSDTIHALTELVANSHDAGAQNVYITWPASSEMANPKFMIEDDGFGLSAQEFTSIWGTLNYNRFASNPNATVEILNKDNQIIDKRSIFGKNGKGRFSGFCLGSTYTVESFKRGEVPFSYMVALNQGDRYGSTEPFIFEPVNVQESSLKSIYGLKITASITNHWNLKYSVEDIKSELGARFTNRPSFNIFVNGQKVGFNNIPSNSLFESIVEFKGKDITIKYIDTSHTDVSANKRGIAWWVTGRLVGNIDWDFLKTQTGFDLRTTTAKRVNIVVIADHLQELGLINEDWGGFNEYSEFWNEFEDLMIKEISLLIDKVFSIQSQEKVDHILHEVDTQTRNLGYLSRHKVTKFVEDTVKKLPRIEENILSDITTILINLEQSSNKFDLIRKLATIPSSDLDQLHAILINWGVNMAKAILDEVEGRLRTIVEFESRINVKGIKEVQELQPLFNNALWMFGASFESIEFTSNQNITSVMRELASKKVKASRNRPDYVIVPHAFSRPRYEDDNENYEQIGLEQVIIVDLKTTGINLGSTEKDQIWKYVKELEQKGLISQTTRVHGFILGDQIEKGEGHARKEWDGKVTITPILYSTLLDRAKKRMFNLSETVKNSPILKQNLEAEEKRLASA</sequence>
<reference evidence="1" key="1">
    <citation type="submission" date="2022-11" db="EMBL/GenBank/DDBJ databases">
        <title>Biodiversity and phylogenetic relationships of bacteria.</title>
        <authorList>
            <person name="Machado R.A.R."/>
            <person name="Bhat A."/>
            <person name="Loulou A."/>
            <person name="Kallel S."/>
        </authorList>
    </citation>
    <scope>NUCLEOTIDE SEQUENCE</scope>
    <source>
        <strain evidence="1">A-IN1</strain>
    </source>
</reference>
<name>A0A9X3DVT8_9GAMM</name>
<evidence type="ECO:0000313" key="1">
    <source>
        <dbReference type="EMBL" id="MCX5468122.1"/>
    </source>
</evidence>
<keyword evidence="1" id="KW-0067">ATP-binding</keyword>
<accession>A0A9X3DVT8</accession>
<keyword evidence="1" id="KW-0547">Nucleotide-binding</keyword>
<proteinExistence type="predicted"/>
<gene>
    <name evidence="1" type="ORF">OSH00_10225</name>
</gene>
<protein>
    <submittedName>
        <fullName evidence="1">ATP-binding protein</fullName>
    </submittedName>
</protein>
<dbReference type="Gene3D" id="3.30.565.10">
    <property type="entry name" value="Histidine kinase-like ATPase, C-terminal domain"/>
    <property type="match status" value="1"/>
</dbReference>
<keyword evidence="2" id="KW-1185">Reference proteome</keyword>
<dbReference type="RefSeq" id="WP_266130346.1">
    <property type="nucleotide sequence ID" value="NZ_JAPKMY010000004.1"/>
</dbReference>
<dbReference type="InterPro" id="IPR036890">
    <property type="entry name" value="HATPase_C_sf"/>
</dbReference>
<comment type="caution">
    <text evidence="1">The sequence shown here is derived from an EMBL/GenBank/DDBJ whole genome shotgun (WGS) entry which is preliminary data.</text>
</comment>
<dbReference type="Pfam" id="PF13589">
    <property type="entry name" value="HATPase_c_3"/>
    <property type="match status" value="1"/>
</dbReference>
<dbReference type="Proteomes" id="UP001146019">
    <property type="component" value="Unassembled WGS sequence"/>
</dbReference>
<organism evidence="1 2">
    <name type="scientific">Acinetobacter nematophilus</name>
    <dbReference type="NCBI Taxonomy" id="2994642"/>
    <lineage>
        <taxon>Bacteria</taxon>
        <taxon>Pseudomonadati</taxon>
        <taxon>Pseudomonadota</taxon>
        <taxon>Gammaproteobacteria</taxon>
        <taxon>Moraxellales</taxon>
        <taxon>Moraxellaceae</taxon>
        <taxon>Acinetobacter</taxon>
    </lineage>
</organism>
<dbReference type="GO" id="GO:0005524">
    <property type="term" value="F:ATP binding"/>
    <property type="evidence" value="ECO:0007669"/>
    <property type="project" value="UniProtKB-KW"/>
</dbReference>
<dbReference type="AlphaFoldDB" id="A0A9X3DVT8"/>
<dbReference type="SUPFAM" id="SSF55874">
    <property type="entry name" value="ATPase domain of HSP90 chaperone/DNA topoisomerase II/histidine kinase"/>
    <property type="match status" value="1"/>
</dbReference>
<evidence type="ECO:0000313" key="2">
    <source>
        <dbReference type="Proteomes" id="UP001146019"/>
    </source>
</evidence>
<dbReference type="EMBL" id="JAPKMY010000004">
    <property type="protein sequence ID" value="MCX5468122.1"/>
    <property type="molecule type" value="Genomic_DNA"/>
</dbReference>